<evidence type="ECO:0000256" key="6">
    <source>
        <dbReference type="SAM" id="Phobius"/>
    </source>
</evidence>
<feature type="transmembrane region" description="Helical" evidence="6">
    <location>
        <begin position="241"/>
        <end position="262"/>
    </location>
</feature>
<dbReference type="GO" id="GO:0016020">
    <property type="term" value="C:membrane"/>
    <property type="evidence" value="ECO:0007669"/>
    <property type="project" value="UniProtKB-SubCell"/>
</dbReference>
<dbReference type="SMART" id="SM01417">
    <property type="entry name" value="Solute_trans_a"/>
    <property type="match status" value="1"/>
</dbReference>
<gene>
    <name evidence="7" type="ORF">ALMOND_2B004678</name>
</gene>
<reference evidence="8" key="1">
    <citation type="journal article" date="2020" name="Plant J.">
        <title>Transposons played a major role in the diversification between the closely related almond and peach genomes: results from the almond genome sequence.</title>
        <authorList>
            <person name="Alioto T."/>
            <person name="Alexiou K.G."/>
            <person name="Bardil A."/>
            <person name="Barteri F."/>
            <person name="Castanera R."/>
            <person name="Cruz F."/>
            <person name="Dhingra A."/>
            <person name="Duval H."/>
            <person name="Fernandez I Marti A."/>
            <person name="Frias L."/>
            <person name="Galan B."/>
            <person name="Garcia J.L."/>
            <person name="Howad W."/>
            <person name="Gomez-Garrido J."/>
            <person name="Gut M."/>
            <person name="Julca I."/>
            <person name="Morata J."/>
            <person name="Puigdomenech P."/>
            <person name="Ribeca P."/>
            <person name="Rubio Cabetas M.J."/>
            <person name="Vlasova A."/>
            <person name="Wirthensohn M."/>
            <person name="Garcia-Mas J."/>
            <person name="Gabaldon T."/>
            <person name="Casacuberta J.M."/>
            <person name="Arus P."/>
        </authorList>
    </citation>
    <scope>NUCLEOTIDE SEQUENCE [LARGE SCALE GENOMIC DNA]</scope>
    <source>
        <strain evidence="8">cv. Texas</strain>
    </source>
</reference>
<evidence type="ECO:0000313" key="8">
    <source>
        <dbReference type="Proteomes" id="UP000327085"/>
    </source>
</evidence>
<dbReference type="EMBL" id="CABIKO010000002">
    <property type="protein sequence ID" value="VVA10203.1"/>
    <property type="molecule type" value="Genomic_DNA"/>
</dbReference>
<evidence type="ECO:0000256" key="3">
    <source>
        <dbReference type="ARBA" id="ARBA00022989"/>
    </source>
</evidence>
<evidence type="ECO:0000256" key="1">
    <source>
        <dbReference type="ARBA" id="ARBA00004141"/>
    </source>
</evidence>
<feature type="transmembrane region" description="Helical" evidence="6">
    <location>
        <begin position="274"/>
        <end position="292"/>
    </location>
</feature>
<dbReference type="AlphaFoldDB" id="A0A5E4E377"/>
<proteinExistence type="predicted"/>
<name>A0A5E4E377_PRUDU</name>
<feature type="transmembrane region" description="Helical" evidence="6">
    <location>
        <begin position="164"/>
        <end position="188"/>
    </location>
</feature>
<evidence type="ECO:0000256" key="5">
    <source>
        <dbReference type="SAM" id="MobiDB-lite"/>
    </source>
</evidence>
<feature type="region of interest" description="Disordered" evidence="5">
    <location>
        <begin position="388"/>
        <end position="417"/>
    </location>
</feature>
<dbReference type="FunCoup" id="A0A5E4E377">
    <property type="interactions" value="1590"/>
</dbReference>
<dbReference type="Proteomes" id="UP000327085">
    <property type="component" value="Chromosome 7"/>
</dbReference>
<dbReference type="InterPro" id="IPR005178">
    <property type="entry name" value="Ostalpha/TMEM184C"/>
</dbReference>
<evidence type="ECO:0000256" key="4">
    <source>
        <dbReference type="ARBA" id="ARBA00023136"/>
    </source>
</evidence>
<keyword evidence="3 6" id="KW-1133">Transmembrane helix</keyword>
<comment type="subcellular location">
    <subcellularLocation>
        <location evidence="1">Membrane</location>
        <topology evidence="1">Multi-pass membrane protein</topology>
    </subcellularLocation>
</comment>
<feature type="transmembrane region" description="Helical" evidence="6">
    <location>
        <begin position="200"/>
        <end position="220"/>
    </location>
</feature>
<dbReference type="InParanoid" id="A0A5E4E377"/>
<feature type="compositionally biased region" description="Acidic residues" evidence="5">
    <location>
        <begin position="395"/>
        <end position="405"/>
    </location>
</feature>
<keyword evidence="2 6" id="KW-0812">Transmembrane</keyword>
<sequence>MASHYASAHESIYRDLYQPAVIIGACFAAVALVLSIFLIFQHLRLYTKPTEQKWVVAVVFMVPVYATESILSLWNPKLSLACDILRNCYEAFALYSFGSYLVACLGGERRVVELLENQSGKLLNKPLVEGTDENHTEPHWSLRNFFLRPCILGKHLLNIEKFGLVQYMILKTVCAFLALVLEIFGVYGNGKFKWYYGYPYMAVVLNFSQMWALYCLVQFYNVTHERLQPIRPLAKFISFKAIVFATWWQGVGIALLCAFGVLPKEERLQTGLQDFLICIEMAIAAVAHMFVFSTAPYHYIWAYEYGKVTTETTKTKLKLEESDTPTVFERKETQVKAPGTSVTESVQDIVVDGGQRVVKDVVLTINQAIGPVEKGVEKGVTKIHETFHQRTEGSESGDQEVDEQVEMNLTRETHLDP</sequence>
<dbReference type="OMA" id="AHAFVFN"/>
<feature type="transmembrane region" description="Helical" evidence="6">
    <location>
        <begin position="54"/>
        <end position="74"/>
    </location>
</feature>
<dbReference type="PANTHER" id="PTHR23423">
    <property type="entry name" value="ORGANIC SOLUTE TRANSPORTER-RELATED"/>
    <property type="match status" value="1"/>
</dbReference>
<keyword evidence="4 6" id="KW-0472">Membrane</keyword>
<protein>
    <submittedName>
        <fullName evidence="7">PREDICTED: LAZ1</fullName>
    </submittedName>
</protein>
<accession>A0A5E4E377</accession>
<dbReference type="Gramene" id="VVA10203">
    <property type="protein sequence ID" value="VVA10203"/>
    <property type="gene ID" value="Prudul26B004678"/>
</dbReference>
<evidence type="ECO:0000313" key="7">
    <source>
        <dbReference type="EMBL" id="VVA10203.1"/>
    </source>
</evidence>
<dbReference type="Pfam" id="PF03619">
    <property type="entry name" value="Solute_trans_a"/>
    <property type="match status" value="1"/>
</dbReference>
<evidence type="ECO:0000256" key="2">
    <source>
        <dbReference type="ARBA" id="ARBA00022692"/>
    </source>
</evidence>
<organism evidence="7 8">
    <name type="scientific">Prunus dulcis</name>
    <name type="common">Almond</name>
    <name type="synonym">Amygdalus dulcis</name>
    <dbReference type="NCBI Taxonomy" id="3755"/>
    <lineage>
        <taxon>Eukaryota</taxon>
        <taxon>Viridiplantae</taxon>
        <taxon>Streptophyta</taxon>
        <taxon>Embryophyta</taxon>
        <taxon>Tracheophyta</taxon>
        <taxon>Spermatophyta</taxon>
        <taxon>Magnoliopsida</taxon>
        <taxon>eudicotyledons</taxon>
        <taxon>Gunneridae</taxon>
        <taxon>Pentapetalae</taxon>
        <taxon>rosids</taxon>
        <taxon>fabids</taxon>
        <taxon>Rosales</taxon>
        <taxon>Rosaceae</taxon>
        <taxon>Amygdaloideae</taxon>
        <taxon>Amygdaleae</taxon>
        <taxon>Prunus</taxon>
    </lineage>
</organism>
<feature type="transmembrane region" description="Helical" evidence="6">
    <location>
        <begin position="20"/>
        <end position="42"/>
    </location>
</feature>